<name>A0AAV4QZW8_CAEEX</name>
<gene>
    <name evidence="1" type="ORF">CEXT_317591</name>
</gene>
<protein>
    <submittedName>
        <fullName evidence="1">Uncharacterized protein</fullName>
    </submittedName>
</protein>
<dbReference type="EMBL" id="BPLR01006915">
    <property type="protein sequence ID" value="GIY13308.1"/>
    <property type="molecule type" value="Genomic_DNA"/>
</dbReference>
<comment type="caution">
    <text evidence="1">The sequence shown here is derived from an EMBL/GenBank/DDBJ whole genome shotgun (WGS) entry which is preliminary data.</text>
</comment>
<dbReference type="AlphaFoldDB" id="A0AAV4QZW8"/>
<reference evidence="1 2" key="1">
    <citation type="submission" date="2021-06" db="EMBL/GenBank/DDBJ databases">
        <title>Caerostris extrusa draft genome.</title>
        <authorList>
            <person name="Kono N."/>
            <person name="Arakawa K."/>
        </authorList>
    </citation>
    <scope>NUCLEOTIDE SEQUENCE [LARGE SCALE GENOMIC DNA]</scope>
</reference>
<accession>A0AAV4QZW8</accession>
<sequence length="148" mass="16664">MESDSASSPVSVSWESPSRLGWPYQELKLQMELAYVENFNFALARNYREGRGICIRGKINTAGKRGCSFRGVNALQIKTAGAYHAPIPELWGSKYFSPLSNTSCGDSFQQFPLLPLLMVEKEAFFFFSSFKDWKMVLVNSLTAPLDFV</sequence>
<proteinExistence type="predicted"/>
<evidence type="ECO:0000313" key="2">
    <source>
        <dbReference type="Proteomes" id="UP001054945"/>
    </source>
</evidence>
<dbReference type="Proteomes" id="UP001054945">
    <property type="component" value="Unassembled WGS sequence"/>
</dbReference>
<organism evidence="1 2">
    <name type="scientific">Caerostris extrusa</name>
    <name type="common">Bark spider</name>
    <name type="synonym">Caerostris bankana</name>
    <dbReference type="NCBI Taxonomy" id="172846"/>
    <lineage>
        <taxon>Eukaryota</taxon>
        <taxon>Metazoa</taxon>
        <taxon>Ecdysozoa</taxon>
        <taxon>Arthropoda</taxon>
        <taxon>Chelicerata</taxon>
        <taxon>Arachnida</taxon>
        <taxon>Araneae</taxon>
        <taxon>Araneomorphae</taxon>
        <taxon>Entelegynae</taxon>
        <taxon>Araneoidea</taxon>
        <taxon>Araneidae</taxon>
        <taxon>Caerostris</taxon>
    </lineage>
</organism>
<keyword evidence="2" id="KW-1185">Reference proteome</keyword>
<evidence type="ECO:0000313" key="1">
    <source>
        <dbReference type="EMBL" id="GIY13308.1"/>
    </source>
</evidence>